<sequence>MLSRTMSLSSVLLSSRSANRLPLGSRRGLGARHGLVGLGARRVVVSSSSSSSSPSPPSQNGIDAEEENDKKKKKKLQRHVKGVRPQYKNLEGPGGALQSFDATLPVEVDISRKALYKAARKAVEDYEYEQILQELQIELVFFQEWVKEAGLKVAVIFEGRDAAGKGGCIARITDAMSPRVCKVVALAAPSPAEKTQWYFQRYIKHLPSAGEVVLFDRSWYNRAGVERVMGFCTDEELDEFYRTVPQLEEMITNSGTILIKLWFDVSDQEQEKRFQKRLNRSWKRWKLSPMDLFARSKWFEYQEARDVMFEKTGGTAPWTVIPSDNKKLARLNAISHILSSVPYKEVGFDDIELPPREEKPVNMKFKSFVESDNARYVRELYTEEGLSTDDDGTRWSDLAANTLLANMLDDELEEKKRKAAKAAKKKGSGQ</sequence>
<dbReference type="Pfam" id="PF03976">
    <property type="entry name" value="PPK2"/>
    <property type="match status" value="1"/>
</dbReference>
<accession>A0A830HEM1</accession>
<feature type="region of interest" description="Disordered" evidence="4">
    <location>
        <begin position="46"/>
        <end position="88"/>
    </location>
</feature>
<keyword evidence="2" id="KW-0808">Transferase</keyword>
<dbReference type="InterPro" id="IPR027417">
    <property type="entry name" value="P-loop_NTPase"/>
</dbReference>
<keyword evidence="3" id="KW-0418">Kinase</keyword>
<dbReference type="NCBIfam" id="TIGR03707">
    <property type="entry name" value="PPK2_P_aer"/>
    <property type="match status" value="1"/>
</dbReference>
<evidence type="ECO:0000313" key="6">
    <source>
        <dbReference type="EMBL" id="GHP04953.1"/>
    </source>
</evidence>
<keyword evidence="7" id="KW-1185">Reference proteome</keyword>
<reference evidence="6" key="1">
    <citation type="submission" date="2020-10" db="EMBL/GenBank/DDBJ databases">
        <title>Unveiling of a novel bifunctional photoreceptor, Dualchrome1, isolated from a cosmopolitan green alga.</title>
        <authorList>
            <person name="Suzuki S."/>
            <person name="Kawachi M."/>
        </authorList>
    </citation>
    <scope>NUCLEOTIDE SEQUENCE</scope>
    <source>
        <strain evidence="6">NIES 2893</strain>
    </source>
</reference>
<evidence type="ECO:0000256" key="1">
    <source>
        <dbReference type="ARBA" id="ARBA00009924"/>
    </source>
</evidence>
<evidence type="ECO:0000313" key="7">
    <source>
        <dbReference type="Proteomes" id="UP000660262"/>
    </source>
</evidence>
<dbReference type="GO" id="GO:0008976">
    <property type="term" value="F:polyphosphate kinase activity"/>
    <property type="evidence" value="ECO:0007669"/>
    <property type="project" value="InterPro"/>
</dbReference>
<dbReference type="InterPro" id="IPR022488">
    <property type="entry name" value="PPK2-related"/>
</dbReference>
<comment type="caution">
    <text evidence="6">The sequence shown here is derived from an EMBL/GenBank/DDBJ whole genome shotgun (WGS) entry which is preliminary data.</text>
</comment>
<feature type="compositionally biased region" description="Basic residues" evidence="4">
    <location>
        <begin position="71"/>
        <end position="82"/>
    </location>
</feature>
<evidence type="ECO:0000256" key="2">
    <source>
        <dbReference type="ARBA" id="ARBA00022679"/>
    </source>
</evidence>
<dbReference type="InterPro" id="IPR022486">
    <property type="entry name" value="PPK2_PA0141"/>
</dbReference>
<proteinExistence type="inferred from homology"/>
<dbReference type="OrthoDB" id="5592030at2759"/>
<dbReference type="PANTHER" id="PTHR34383:SF1">
    <property type="entry name" value="ADP-POLYPHOSPHATE PHOSPHOTRANSFERASE"/>
    <property type="match status" value="1"/>
</dbReference>
<dbReference type="GO" id="GO:0006793">
    <property type="term" value="P:phosphorus metabolic process"/>
    <property type="evidence" value="ECO:0007669"/>
    <property type="project" value="InterPro"/>
</dbReference>
<gene>
    <name evidence="6" type="ORF">PPROV_000370500</name>
</gene>
<dbReference type="PANTHER" id="PTHR34383">
    <property type="entry name" value="POLYPHOSPHATE:AMP PHOSPHOTRANSFERASE-RELATED"/>
    <property type="match status" value="1"/>
</dbReference>
<feature type="domain" description="Polyphosphate kinase-2-related" evidence="5">
    <location>
        <begin position="124"/>
        <end position="346"/>
    </location>
</feature>
<dbReference type="EMBL" id="BNJQ01000009">
    <property type="protein sequence ID" value="GHP04953.1"/>
    <property type="molecule type" value="Genomic_DNA"/>
</dbReference>
<organism evidence="6 7">
    <name type="scientific">Pycnococcus provasolii</name>
    <dbReference type="NCBI Taxonomy" id="41880"/>
    <lineage>
        <taxon>Eukaryota</taxon>
        <taxon>Viridiplantae</taxon>
        <taxon>Chlorophyta</taxon>
        <taxon>Pseudoscourfieldiophyceae</taxon>
        <taxon>Pseudoscourfieldiales</taxon>
        <taxon>Pycnococcaceae</taxon>
        <taxon>Pycnococcus</taxon>
    </lineage>
</organism>
<dbReference type="Proteomes" id="UP000660262">
    <property type="component" value="Unassembled WGS sequence"/>
</dbReference>
<dbReference type="Gene3D" id="3.40.50.300">
    <property type="entry name" value="P-loop containing nucleotide triphosphate hydrolases"/>
    <property type="match status" value="1"/>
</dbReference>
<dbReference type="AlphaFoldDB" id="A0A830HEM1"/>
<evidence type="ECO:0000259" key="5">
    <source>
        <dbReference type="Pfam" id="PF03976"/>
    </source>
</evidence>
<dbReference type="SUPFAM" id="SSF52540">
    <property type="entry name" value="P-loop containing nucleoside triphosphate hydrolases"/>
    <property type="match status" value="1"/>
</dbReference>
<protein>
    <recommendedName>
        <fullName evidence="5">Polyphosphate kinase-2-related domain-containing protein</fullName>
    </recommendedName>
</protein>
<comment type="similarity">
    <text evidence="1">Belongs to the polyphosphate kinase 2 (PPK2) family. Class I subfamily.</text>
</comment>
<name>A0A830HEM1_9CHLO</name>
<evidence type="ECO:0000256" key="4">
    <source>
        <dbReference type="SAM" id="MobiDB-lite"/>
    </source>
</evidence>
<evidence type="ECO:0000256" key="3">
    <source>
        <dbReference type="ARBA" id="ARBA00022777"/>
    </source>
</evidence>